<evidence type="ECO:0000256" key="1">
    <source>
        <dbReference type="SAM" id="MobiDB-lite"/>
    </source>
</evidence>
<evidence type="ECO:0000313" key="3">
    <source>
        <dbReference type="Proteomes" id="UP000244005"/>
    </source>
</evidence>
<dbReference type="EMBL" id="KZ772744">
    <property type="protein sequence ID" value="PTQ35314.1"/>
    <property type="molecule type" value="Genomic_DNA"/>
</dbReference>
<organism evidence="2 3">
    <name type="scientific">Marchantia polymorpha</name>
    <name type="common">Common liverwort</name>
    <name type="synonym">Marchantia aquatica</name>
    <dbReference type="NCBI Taxonomy" id="3197"/>
    <lineage>
        <taxon>Eukaryota</taxon>
        <taxon>Viridiplantae</taxon>
        <taxon>Streptophyta</taxon>
        <taxon>Embryophyta</taxon>
        <taxon>Marchantiophyta</taxon>
        <taxon>Marchantiopsida</taxon>
        <taxon>Marchantiidae</taxon>
        <taxon>Marchantiales</taxon>
        <taxon>Marchantiaceae</taxon>
        <taxon>Marchantia</taxon>
    </lineage>
</organism>
<keyword evidence="3" id="KW-1185">Reference proteome</keyword>
<name>A0A2R6WN82_MARPO</name>
<feature type="compositionally biased region" description="Basic and acidic residues" evidence="1">
    <location>
        <begin position="104"/>
        <end position="124"/>
    </location>
</feature>
<evidence type="ECO:0000313" key="2">
    <source>
        <dbReference type="EMBL" id="PTQ35314.1"/>
    </source>
</evidence>
<feature type="compositionally biased region" description="Polar residues" evidence="1">
    <location>
        <begin position="39"/>
        <end position="56"/>
    </location>
</feature>
<protein>
    <submittedName>
        <fullName evidence="2">Uncharacterized protein</fullName>
    </submittedName>
</protein>
<feature type="compositionally biased region" description="Basic and acidic residues" evidence="1">
    <location>
        <begin position="69"/>
        <end position="97"/>
    </location>
</feature>
<dbReference type="AlphaFoldDB" id="A0A2R6WN82"/>
<accession>A0A2R6WN82</accession>
<proteinExistence type="predicted"/>
<dbReference type="Gramene" id="Mp2g22740.1">
    <property type="protein sequence ID" value="Mp2g22740.1.cds1"/>
    <property type="gene ID" value="Mp2g22740"/>
</dbReference>
<reference evidence="3" key="1">
    <citation type="journal article" date="2017" name="Cell">
        <title>Insights into land plant evolution garnered from the Marchantia polymorpha genome.</title>
        <authorList>
            <person name="Bowman J.L."/>
            <person name="Kohchi T."/>
            <person name="Yamato K.T."/>
            <person name="Jenkins J."/>
            <person name="Shu S."/>
            <person name="Ishizaki K."/>
            <person name="Yamaoka S."/>
            <person name="Nishihama R."/>
            <person name="Nakamura Y."/>
            <person name="Berger F."/>
            <person name="Adam C."/>
            <person name="Aki S.S."/>
            <person name="Althoff F."/>
            <person name="Araki T."/>
            <person name="Arteaga-Vazquez M.A."/>
            <person name="Balasubrmanian S."/>
            <person name="Barry K."/>
            <person name="Bauer D."/>
            <person name="Boehm C.R."/>
            <person name="Briginshaw L."/>
            <person name="Caballero-Perez J."/>
            <person name="Catarino B."/>
            <person name="Chen F."/>
            <person name="Chiyoda S."/>
            <person name="Chovatia M."/>
            <person name="Davies K.M."/>
            <person name="Delmans M."/>
            <person name="Demura T."/>
            <person name="Dierschke T."/>
            <person name="Dolan L."/>
            <person name="Dorantes-Acosta A.E."/>
            <person name="Eklund D.M."/>
            <person name="Florent S.N."/>
            <person name="Flores-Sandoval E."/>
            <person name="Fujiyama A."/>
            <person name="Fukuzawa H."/>
            <person name="Galik B."/>
            <person name="Grimanelli D."/>
            <person name="Grimwood J."/>
            <person name="Grossniklaus U."/>
            <person name="Hamada T."/>
            <person name="Haseloff J."/>
            <person name="Hetherington A.J."/>
            <person name="Higo A."/>
            <person name="Hirakawa Y."/>
            <person name="Hundley H.N."/>
            <person name="Ikeda Y."/>
            <person name="Inoue K."/>
            <person name="Inoue S.I."/>
            <person name="Ishida S."/>
            <person name="Jia Q."/>
            <person name="Kakita M."/>
            <person name="Kanazawa T."/>
            <person name="Kawai Y."/>
            <person name="Kawashima T."/>
            <person name="Kennedy M."/>
            <person name="Kinose K."/>
            <person name="Kinoshita T."/>
            <person name="Kohara Y."/>
            <person name="Koide E."/>
            <person name="Komatsu K."/>
            <person name="Kopischke S."/>
            <person name="Kubo M."/>
            <person name="Kyozuka J."/>
            <person name="Lagercrantz U."/>
            <person name="Lin S.S."/>
            <person name="Lindquist E."/>
            <person name="Lipzen A.M."/>
            <person name="Lu C.W."/>
            <person name="De Luna E."/>
            <person name="Martienssen R.A."/>
            <person name="Minamino N."/>
            <person name="Mizutani M."/>
            <person name="Mizutani M."/>
            <person name="Mochizuki N."/>
            <person name="Monte I."/>
            <person name="Mosher R."/>
            <person name="Nagasaki H."/>
            <person name="Nakagami H."/>
            <person name="Naramoto S."/>
            <person name="Nishitani K."/>
            <person name="Ohtani M."/>
            <person name="Okamoto T."/>
            <person name="Okumura M."/>
            <person name="Phillips J."/>
            <person name="Pollak B."/>
            <person name="Reinders A."/>
            <person name="Rovekamp M."/>
            <person name="Sano R."/>
            <person name="Sawa S."/>
            <person name="Schmid M.W."/>
            <person name="Shirakawa M."/>
            <person name="Solano R."/>
            <person name="Spunde A."/>
            <person name="Suetsugu N."/>
            <person name="Sugano S."/>
            <person name="Sugiyama A."/>
            <person name="Sun R."/>
            <person name="Suzuki Y."/>
            <person name="Takenaka M."/>
            <person name="Takezawa D."/>
            <person name="Tomogane H."/>
            <person name="Tsuzuki M."/>
            <person name="Ueda T."/>
            <person name="Umeda M."/>
            <person name="Ward J.M."/>
            <person name="Watanabe Y."/>
            <person name="Yazaki K."/>
            <person name="Yokoyama R."/>
            <person name="Yoshitake Y."/>
            <person name="Yotsui I."/>
            <person name="Zachgo S."/>
            <person name="Schmutz J."/>
        </authorList>
    </citation>
    <scope>NUCLEOTIDE SEQUENCE [LARGE SCALE GENOMIC DNA]</scope>
    <source>
        <strain evidence="3">Tak-1</strain>
    </source>
</reference>
<gene>
    <name evidence="2" type="ORF">MARPO_0072s0057</name>
</gene>
<sequence>MHLQETSRNAQHAAGLKWNCGSKGFAETIESLIPHHGNLQRQETLRTVQKNASTPNKQDRPATRSSHKGIADREKAAPEAEEIKFEYSRSGPQEKTRKLSAFPRHRDSTMSETRHREKPTEKSVGKNRQAKTRHEADNGDRIGALKH</sequence>
<dbReference type="Proteomes" id="UP000244005">
    <property type="component" value="Unassembled WGS sequence"/>
</dbReference>
<feature type="region of interest" description="Disordered" evidence="1">
    <location>
        <begin position="36"/>
        <end position="147"/>
    </location>
</feature>